<feature type="non-terminal residue" evidence="13">
    <location>
        <position position="470"/>
    </location>
</feature>
<dbReference type="Pfam" id="PF00187">
    <property type="entry name" value="Chitin_bind_1"/>
    <property type="match status" value="2"/>
</dbReference>
<keyword evidence="8" id="KW-1015">Disulfide bond</keyword>
<evidence type="ECO:0000256" key="3">
    <source>
        <dbReference type="ARBA" id="ARBA00022723"/>
    </source>
</evidence>
<evidence type="ECO:0000256" key="1">
    <source>
        <dbReference type="ARBA" id="ARBA00001941"/>
    </source>
</evidence>
<keyword evidence="5" id="KW-0378">Hydrolase</keyword>
<feature type="disulfide bond" evidence="8">
    <location>
        <begin position="450"/>
        <end position="464"/>
    </location>
</feature>
<evidence type="ECO:0000313" key="13">
    <source>
        <dbReference type="EMBL" id="POR37520.1"/>
    </source>
</evidence>
<dbReference type="GO" id="GO:0016810">
    <property type="term" value="F:hydrolase activity, acting on carbon-nitrogen (but not peptide) bonds"/>
    <property type="evidence" value="ECO:0007669"/>
    <property type="project" value="InterPro"/>
</dbReference>
<feature type="domain" description="Chitin-binding type-1" evidence="11">
    <location>
        <begin position="38"/>
        <end position="84"/>
    </location>
</feature>
<feature type="disulfide bond" evidence="8">
    <location>
        <begin position="55"/>
        <end position="69"/>
    </location>
</feature>
<sequence length="470" mass="51650">MELGAVRMFAHFLMLAFWHEMTLRVHAHMLPPGAARAAPECGLGSTLGKCPQGSCCSETGFCGTTSEYCEGSQCQLEYSDSCDTFSGPKGPDTSDISRPKIGNVPYGTTITSCTKPGTMALTFDDGPWQYTSQILDHLDELKVTATFFIAGHNKGKGHIDDPSTGYPELLQRMYNAGHQIGSHTWTHRDLNKLMYYDDPKNEDLGPRVRKTEMIFNEMALRNIFGWIPTYMRAPYLECSSNCQEFMAEWGYHVISTNVDTKDYMFDDPSLIEQSKRRFSDGVSESPGENGYIVLAHDVHYQTVASLTAYMVRVARERGYELVTVGECLGDAKDNWYRSVREKRSTCDGPSQPPAPTPTKPTSHAKPTSTQGISPDQRCGGGTGYTCQGSGFGYCCSHYGYCGSGPEYCGTGCDTDFGACDPVREGMSNSTNGLCGRAFGATCLYDERRPCCSRYGYCGSGDKYCGQGCQD</sequence>
<keyword evidence="7" id="KW-0170">Cobalt</keyword>
<feature type="disulfide bond" evidence="8">
    <location>
        <begin position="50"/>
        <end position="62"/>
    </location>
</feature>
<evidence type="ECO:0000313" key="14">
    <source>
        <dbReference type="Proteomes" id="UP000237481"/>
    </source>
</evidence>
<feature type="region of interest" description="Disordered" evidence="9">
    <location>
        <begin position="342"/>
        <end position="374"/>
    </location>
</feature>
<dbReference type="GO" id="GO:0008061">
    <property type="term" value="F:chitin binding"/>
    <property type="evidence" value="ECO:0007669"/>
    <property type="project" value="UniProtKB-UniRule"/>
</dbReference>
<dbReference type="GO" id="GO:0046872">
    <property type="term" value="F:metal ion binding"/>
    <property type="evidence" value="ECO:0007669"/>
    <property type="project" value="UniProtKB-KW"/>
</dbReference>
<dbReference type="EMBL" id="PKSG01000240">
    <property type="protein sequence ID" value="POR37520.1"/>
    <property type="molecule type" value="Genomic_DNA"/>
</dbReference>
<dbReference type="PROSITE" id="PS00026">
    <property type="entry name" value="CHIT_BIND_I_1"/>
    <property type="match status" value="1"/>
</dbReference>
<proteinExistence type="predicted"/>
<dbReference type="OrthoDB" id="407355at2759"/>
<feature type="domain" description="NodB homology" evidence="12">
    <location>
        <begin position="117"/>
        <end position="322"/>
    </location>
</feature>
<evidence type="ECO:0000256" key="9">
    <source>
        <dbReference type="SAM" id="MobiDB-lite"/>
    </source>
</evidence>
<dbReference type="AlphaFoldDB" id="A0A2S4L526"/>
<dbReference type="Gene3D" id="3.30.60.10">
    <property type="entry name" value="Endochitinase-like"/>
    <property type="match status" value="3"/>
</dbReference>
<dbReference type="GO" id="GO:0005975">
    <property type="term" value="P:carbohydrate metabolic process"/>
    <property type="evidence" value="ECO:0007669"/>
    <property type="project" value="InterPro"/>
</dbReference>
<feature type="compositionally biased region" description="Low complexity" evidence="9">
    <location>
        <begin position="359"/>
        <end position="369"/>
    </location>
</feature>
<evidence type="ECO:0000256" key="2">
    <source>
        <dbReference type="ARBA" id="ARBA00022669"/>
    </source>
</evidence>
<dbReference type="Gene3D" id="3.20.20.370">
    <property type="entry name" value="Glycoside hydrolase/deacetylase"/>
    <property type="match status" value="1"/>
</dbReference>
<dbReference type="PANTHER" id="PTHR46471:SF2">
    <property type="entry name" value="CHITIN DEACETYLASE-RELATED"/>
    <property type="match status" value="1"/>
</dbReference>
<organism evidence="13 14">
    <name type="scientific">Tolypocladium paradoxum</name>
    <dbReference type="NCBI Taxonomy" id="94208"/>
    <lineage>
        <taxon>Eukaryota</taxon>
        <taxon>Fungi</taxon>
        <taxon>Dikarya</taxon>
        <taxon>Ascomycota</taxon>
        <taxon>Pezizomycotina</taxon>
        <taxon>Sordariomycetes</taxon>
        <taxon>Hypocreomycetidae</taxon>
        <taxon>Hypocreales</taxon>
        <taxon>Ophiocordycipitaceae</taxon>
        <taxon>Tolypocladium</taxon>
    </lineage>
</organism>
<keyword evidence="3" id="KW-0479">Metal-binding</keyword>
<keyword evidence="14" id="KW-1185">Reference proteome</keyword>
<evidence type="ECO:0000256" key="7">
    <source>
        <dbReference type="ARBA" id="ARBA00023285"/>
    </source>
</evidence>
<keyword evidence="2 8" id="KW-0147">Chitin-binding</keyword>
<evidence type="ECO:0000256" key="5">
    <source>
        <dbReference type="ARBA" id="ARBA00022801"/>
    </source>
</evidence>
<dbReference type="Proteomes" id="UP000237481">
    <property type="component" value="Unassembled WGS sequence"/>
</dbReference>
<dbReference type="InterPro" id="IPR011330">
    <property type="entry name" value="Glyco_hydro/deAcase_b/a-brl"/>
</dbReference>
<evidence type="ECO:0000256" key="6">
    <source>
        <dbReference type="ARBA" id="ARBA00023277"/>
    </source>
</evidence>
<evidence type="ECO:0000259" key="12">
    <source>
        <dbReference type="PROSITE" id="PS51677"/>
    </source>
</evidence>
<dbReference type="CDD" id="cd10951">
    <property type="entry name" value="CE4_ClCDA_like"/>
    <property type="match status" value="1"/>
</dbReference>
<dbReference type="InterPro" id="IPR001002">
    <property type="entry name" value="Chitin-bd_1"/>
</dbReference>
<feature type="domain" description="Chitin-binding type-1" evidence="11">
    <location>
        <begin position="375"/>
        <end position="421"/>
    </location>
</feature>
<dbReference type="SUPFAM" id="SSF88713">
    <property type="entry name" value="Glycoside hydrolase/deacetylase"/>
    <property type="match status" value="1"/>
</dbReference>
<comment type="cofactor">
    <cofactor evidence="1">
        <name>Co(2+)</name>
        <dbReference type="ChEBI" id="CHEBI:48828"/>
    </cofactor>
</comment>
<feature type="domain" description="Chitin-binding type-1" evidence="11">
    <location>
        <begin position="431"/>
        <end position="470"/>
    </location>
</feature>
<keyword evidence="4 10" id="KW-0732">Signal</keyword>
<dbReference type="InterPro" id="IPR036861">
    <property type="entry name" value="Endochitinase-like_sf"/>
</dbReference>
<comment type="caution">
    <text evidence="8">Lacks conserved residue(s) required for the propagation of feature annotation.</text>
</comment>
<evidence type="ECO:0000259" key="11">
    <source>
        <dbReference type="PROSITE" id="PS50941"/>
    </source>
</evidence>
<dbReference type="InterPro" id="IPR002509">
    <property type="entry name" value="NODB_dom"/>
</dbReference>
<dbReference type="CDD" id="cd00035">
    <property type="entry name" value="ChtBD1"/>
    <property type="match status" value="1"/>
</dbReference>
<feature type="signal peptide" evidence="10">
    <location>
        <begin position="1"/>
        <end position="27"/>
    </location>
</feature>
<dbReference type="PANTHER" id="PTHR46471">
    <property type="entry name" value="CHITIN DEACETYLASE"/>
    <property type="match status" value="1"/>
</dbReference>
<dbReference type="PROSITE" id="PS51677">
    <property type="entry name" value="NODB"/>
    <property type="match status" value="1"/>
</dbReference>
<gene>
    <name evidence="13" type="ORF">TPAR_02294</name>
</gene>
<dbReference type="Pfam" id="PF01522">
    <property type="entry name" value="Polysacc_deac_1"/>
    <property type="match status" value="1"/>
</dbReference>
<dbReference type="STRING" id="94208.A0A2S4L526"/>
<dbReference type="SMART" id="SM00270">
    <property type="entry name" value="ChtBD1"/>
    <property type="match status" value="3"/>
</dbReference>
<evidence type="ECO:0000256" key="10">
    <source>
        <dbReference type="SAM" id="SignalP"/>
    </source>
</evidence>
<evidence type="ECO:0000256" key="8">
    <source>
        <dbReference type="PROSITE-ProRule" id="PRU00261"/>
    </source>
</evidence>
<dbReference type="PROSITE" id="PS50941">
    <property type="entry name" value="CHIT_BIND_I_2"/>
    <property type="match status" value="3"/>
</dbReference>
<keyword evidence="6" id="KW-0119">Carbohydrate metabolism</keyword>
<accession>A0A2S4L526</accession>
<comment type="caution">
    <text evidence="13">The sequence shown here is derived from an EMBL/GenBank/DDBJ whole genome shotgun (WGS) entry which is preliminary data.</text>
</comment>
<feature type="disulfide bond" evidence="8">
    <location>
        <begin position="41"/>
        <end position="56"/>
    </location>
</feature>
<dbReference type="SUPFAM" id="SSF57016">
    <property type="entry name" value="Plant lectins/antimicrobial peptides"/>
    <property type="match status" value="3"/>
</dbReference>
<dbReference type="CDD" id="cd11618">
    <property type="entry name" value="ChtBD1_1"/>
    <property type="match status" value="1"/>
</dbReference>
<evidence type="ECO:0000256" key="4">
    <source>
        <dbReference type="ARBA" id="ARBA00022729"/>
    </source>
</evidence>
<protein>
    <submittedName>
        <fullName evidence="13">Peptidoglycan-N-acetylglucosamine deacetylase</fullName>
    </submittedName>
</protein>
<feature type="chain" id="PRO_5015503008" evidence="10">
    <location>
        <begin position="28"/>
        <end position="470"/>
    </location>
</feature>
<feature type="disulfide bond" evidence="8">
    <location>
        <begin position="394"/>
        <end position="408"/>
    </location>
</feature>
<reference evidence="13 14" key="1">
    <citation type="submission" date="2018-01" db="EMBL/GenBank/DDBJ databases">
        <title>Harnessing the power of phylogenomics to disentangle the directionality and signatures of interkingdom host jumping in the parasitic fungal genus Tolypocladium.</title>
        <authorList>
            <person name="Quandt C.A."/>
            <person name="Patterson W."/>
            <person name="Spatafora J.W."/>
        </authorList>
    </citation>
    <scope>NUCLEOTIDE SEQUENCE [LARGE SCALE GENOMIC DNA]</scope>
    <source>
        <strain evidence="13 14">NRBC 100945</strain>
    </source>
</reference>
<name>A0A2S4L526_9HYPO</name>
<dbReference type="InterPro" id="IPR018371">
    <property type="entry name" value="Chitin-binding_1_CS"/>
</dbReference>